<keyword evidence="3" id="KW-0408">Iron</keyword>
<keyword evidence="3" id="KW-0560">Oxidoreductase</keyword>
<dbReference type="Pfam" id="PF00067">
    <property type="entry name" value="p450"/>
    <property type="match status" value="1"/>
</dbReference>
<evidence type="ECO:0000256" key="3">
    <source>
        <dbReference type="RuleBase" id="RU000461"/>
    </source>
</evidence>
<accession>A0A2M6UGD5</accession>
<dbReference type="Gene3D" id="1.10.630.10">
    <property type="entry name" value="Cytochrome P450"/>
    <property type="match status" value="1"/>
</dbReference>
<dbReference type="GO" id="GO:0016705">
    <property type="term" value="F:oxidoreductase activity, acting on paired donors, with incorporation or reduction of molecular oxygen"/>
    <property type="evidence" value="ECO:0007669"/>
    <property type="project" value="InterPro"/>
</dbReference>
<dbReference type="CDD" id="cd11037">
    <property type="entry name" value="CYP199A2-like"/>
    <property type="match status" value="1"/>
</dbReference>
<organism evidence="4 5">
    <name type="scientific">Bradyrhizobium nitroreducens</name>
    <dbReference type="NCBI Taxonomy" id="709803"/>
    <lineage>
        <taxon>Bacteria</taxon>
        <taxon>Pseudomonadati</taxon>
        <taxon>Pseudomonadota</taxon>
        <taxon>Alphaproteobacteria</taxon>
        <taxon>Hyphomicrobiales</taxon>
        <taxon>Nitrobacteraceae</taxon>
        <taxon>Bradyrhizobium</taxon>
    </lineage>
</organism>
<dbReference type="GO" id="GO:0005506">
    <property type="term" value="F:iron ion binding"/>
    <property type="evidence" value="ECO:0007669"/>
    <property type="project" value="InterPro"/>
</dbReference>
<evidence type="ECO:0000256" key="2">
    <source>
        <dbReference type="ARBA" id="ARBA00010617"/>
    </source>
</evidence>
<dbReference type="SUPFAM" id="SSF48264">
    <property type="entry name" value="Cytochrome P450"/>
    <property type="match status" value="1"/>
</dbReference>
<dbReference type="GO" id="GO:0020037">
    <property type="term" value="F:heme binding"/>
    <property type="evidence" value="ECO:0007669"/>
    <property type="project" value="InterPro"/>
</dbReference>
<dbReference type="GO" id="GO:0004497">
    <property type="term" value="F:monooxygenase activity"/>
    <property type="evidence" value="ECO:0007669"/>
    <property type="project" value="UniProtKB-KW"/>
</dbReference>
<dbReference type="PROSITE" id="PS00086">
    <property type="entry name" value="CYTOCHROME_P450"/>
    <property type="match status" value="1"/>
</dbReference>
<evidence type="ECO:0000256" key="1">
    <source>
        <dbReference type="ARBA" id="ARBA00001971"/>
    </source>
</evidence>
<dbReference type="PANTHER" id="PTHR46696">
    <property type="entry name" value="P450, PUTATIVE (EUROFUNG)-RELATED"/>
    <property type="match status" value="1"/>
</dbReference>
<evidence type="ECO:0000313" key="4">
    <source>
        <dbReference type="EMBL" id="PIT03680.1"/>
    </source>
</evidence>
<gene>
    <name evidence="4" type="ORF">TSA1_25155</name>
</gene>
<comment type="cofactor">
    <cofactor evidence="1">
        <name>heme</name>
        <dbReference type="ChEBI" id="CHEBI:30413"/>
    </cofactor>
</comment>
<evidence type="ECO:0000313" key="5">
    <source>
        <dbReference type="Proteomes" id="UP000228930"/>
    </source>
</evidence>
<dbReference type="AlphaFoldDB" id="A0A2M6UGD5"/>
<reference evidence="4 5" key="1">
    <citation type="submission" date="2015-06" db="EMBL/GenBank/DDBJ databases">
        <title>Comparative genome analysis of nirS-carrying Bradyrhizobium sp. strains.</title>
        <authorList>
            <person name="Ishii S."/>
            <person name="Jang J."/>
            <person name="Nishizawa T."/>
            <person name="Senoo K."/>
        </authorList>
    </citation>
    <scope>NUCLEOTIDE SEQUENCE [LARGE SCALE GENOMIC DNA]</scope>
    <source>
        <strain evidence="4 5">TSA1</strain>
    </source>
</reference>
<sequence length="394" mass="43363">MTAAPGQPVYDVDLYSDEVLRDPYPHYRALRELGAVVWLPRNGLHAVARFDDVRAALRNPAVFSSAQGVAANDHVNEISRGTTLASDAPLHDRLRTIIAAPLLPRALQDIAPQIRAEAGLLIDDLVARGEFDAVTDLAQYLPLTIVSKLVGLEDYGRDSMLRWAAATFNVLGGMNARACAALKDVQEMRAYLGGEEIRTRLRPGSWGDRIFAAADRGEVEAERCPVLMRDYLGPSLDTTIFATANLILLFGRHPDQWELVRNDPALIPNAINEALRLESPVRGFTRHLVADATIGDLAVPRNSRVLLLYASANRDERKWQDPERFDVKRRANNHLGFGNGTHMCAGLHLARLEMTALLEGLVERVAGFELGEPVLALNNVLRGLASLPVRVTRA</sequence>
<dbReference type="RefSeq" id="WP_100178814.1">
    <property type="nucleotide sequence ID" value="NZ_LFJC01000003.1"/>
</dbReference>
<dbReference type="Proteomes" id="UP000228930">
    <property type="component" value="Unassembled WGS sequence"/>
</dbReference>
<dbReference type="PANTHER" id="PTHR46696:SF1">
    <property type="entry name" value="CYTOCHROME P450 YJIB-RELATED"/>
    <property type="match status" value="1"/>
</dbReference>
<keyword evidence="3" id="KW-0479">Metal-binding</keyword>
<dbReference type="InterPro" id="IPR017972">
    <property type="entry name" value="Cyt_P450_CS"/>
</dbReference>
<keyword evidence="3" id="KW-0349">Heme</keyword>
<dbReference type="InterPro" id="IPR036396">
    <property type="entry name" value="Cyt_P450_sf"/>
</dbReference>
<dbReference type="PRINTS" id="PR00359">
    <property type="entry name" value="BP450"/>
</dbReference>
<proteinExistence type="inferred from homology"/>
<keyword evidence="5" id="KW-1185">Reference proteome</keyword>
<comment type="similarity">
    <text evidence="2 3">Belongs to the cytochrome P450 family.</text>
</comment>
<dbReference type="EMBL" id="LFJC01000003">
    <property type="protein sequence ID" value="PIT03680.1"/>
    <property type="molecule type" value="Genomic_DNA"/>
</dbReference>
<keyword evidence="3" id="KW-0503">Monooxygenase</keyword>
<dbReference type="InterPro" id="IPR002397">
    <property type="entry name" value="Cyt_P450_B"/>
</dbReference>
<comment type="caution">
    <text evidence="4">The sequence shown here is derived from an EMBL/GenBank/DDBJ whole genome shotgun (WGS) entry which is preliminary data.</text>
</comment>
<protein>
    <submittedName>
        <fullName evidence="4">Cytochrome P450</fullName>
    </submittedName>
</protein>
<name>A0A2M6UGD5_9BRAD</name>
<dbReference type="InterPro" id="IPR001128">
    <property type="entry name" value="Cyt_P450"/>
</dbReference>